<dbReference type="EMBL" id="JASCZI010000440">
    <property type="protein sequence ID" value="MED6111821.1"/>
    <property type="molecule type" value="Genomic_DNA"/>
</dbReference>
<feature type="non-terminal residue" evidence="1">
    <location>
        <position position="88"/>
    </location>
</feature>
<proteinExistence type="predicted"/>
<evidence type="ECO:0000313" key="2">
    <source>
        <dbReference type="Proteomes" id="UP001341840"/>
    </source>
</evidence>
<protein>
    <submittedName>
        <fullName evidence="1">Uncharacterized protein</fullName>
    </submittedName>
</protein>
<dbReference type="Proteomes" id="UP001341840">
    <property type="component" value="Unassembled WGS sequence"/>
</dbReference>
<dbReference type="Gene3D" id="2.40.70.10">
    <property type="entry name" value="Acid Proteases"/>
    <property type="match status" value="1"/>
</dbReference>
<comment type="caution">
    <text evidence="1">The sequence shown here is derived from an EMBL/GenBank/DDBJ whole genome shotgun (WGS) entry which is preliminary data.</text>
</comment>
<name>A0ABU6QJY3_9FABA</name>
<dbReference type="InterPro" id="IPR021109">
    <property type="entry name" value="Peptidase_aspartic_dom_sf"/>
</dbReference>
<keyword evidence="2" id="KW-1185">Reference proteome</keyword>
<organism evidence="1 2">
    <name type="scientific">Stylosanthes scabra</name>
    <dbReference type="NCBI Taxonomy" id="79078"/>
    <lineage>
        <taxon>Eukaryota</taxon>
        <taxon>Viridiplantae</taxon>
        <taxon>Streptophyta</taxon>
        <taxon>Embryophyta</taxon>
        <taxon>Tracheophyta</taxon>
        <taxon>Spermatophyta</taxon>
        <taxon>Magnoliopsida</taxon>
        <taxon>eudicotyledons</taxon>
        <taxon>Gunneridae</taxon>
        <taxon>Pentapetalae</taxon>
        <taxon>rosids</taxon>
        <taxon>fabids</taxon>
        <taxon>Fabales</taxon>
        <taxon>Fabaceae</taxon>
        <taxon>Papilionoideae</taxon>
        <taxon>50 kb inversion clade</taxon>
        <taxon>dalbergioids sensu lato</taxon>
        <taxon>Dalbergieae</taxon>
        <taxon>Pterocarpus clade</taxon>
        <taxon>Stylosanthes</taxon>
    </lineage>
</organism>
<reference evidence="1 2" key="1">
    <citation type="journal article" date="2023" name="Plants (Basel)">
        <title>Bridging the Gap: Combining Genomics and Transcriptomics Approaches to Understand Stylosanthes scabra, an Orphan Legume from the Brazilian Caatinga.</title>
        <authorList>
            <person name="Ferreira-Neto J.R.C."/>
            <person name="da Silva M.D."/>
            <person name="Binneck E."/>
            <person name="de Melo N.F."/>
            <person name="da Silva R.H."/>
            <person name="de Melo A.L.T.M."/>
            <person name="Pandolfi V."/>
            <person name="Bustamante F.O."/>
            <person name="Brasileiro-Vidal A.C."/>
            <person name="Benko-Iseppon A.M."/>
        </authorList>
    </citation>
    <scope>NUCLEOTIDE SEQUENCE [LARGE SCALE GENOMIC DNA]</scope>
    <source>
        <tissue evidence="1">Leaves</tissue>
    </source>
</reference>
<accession>A0ABU6QJY3</accession>
<sequence>MLSINTISEKKKDEEELPIKCEDPSPCLVTCRIKGFEIPGYLCDPGACRNIMPHELYDTLDLGPLKKSKEVFSTVDTSIMSIAGIADN</sequence>
<evidence type="ECO:0000313" key="1">
    <source>
        <dbReference type="EMBL" id="MED6111821.1"/>
    </source>
</evidence>
<gene>
    <name evidence="1" type="ORF">PIB30_055845</name>
</gene>